<reference evidence="1 2" key="1">
    <citation type="submission" date="2021-06" db="EMBL/GenBank/DDBJ databases">
        <title>Clostridia strains as spoilage organisms.</title>
        <authorList>
            <person name="Wambui J."/>
            <person name="Stephan R."/>
            <person name="Stevens M.J.A."/>
        </authorList>
    </citation>
    <scope>NUCLEOTIDE SEQUENCE [LARGE SCALE GENOMIC DNA]</scope>
    <source>
        <strain evidence="1 2">DSM 14204</strain>
    </source>
</reference>
<dbReference type="Proteomes" id="UP000776252">
    <property type="component" value="Unassembled WGS sequence"/>
</dbReference>
<name>A0ABS6BX46_9CLOT</name>
<sequence>MVNIILNLYFNKGYGIEILIDTGELKNAGFETINDGIREMWKPDDDAIVRCKNFCESIGAIIGETI</sequence>
<dbReference type="EMBL" id="JAHLDV010000050">
    <property type="protein sequence ID" value="MBU3161172.1"/>
    <property type="molecule type" value="Genomic_DNA"/>
</dbReference>
<protein>
    <submittedName>
        <fullName evidence="1">Uncharacterized protein</fullName>
    </submittedName>
</protein>
<comment type="caution">
    <text evidence="1">The sequence shown here is derived from an EMBL/GenBank/DDBJ whole genome shotgun (WGS) entry which is preliminary data.</text>
</comment>
<evidence type="ECO:0000313" key="1">
    <source>
        <dbReference type="EMBL" id="MBU3161172.1"/>
    </source>
</evidence>
<gene>
    <name evidence="1" type="ORF">KPL37_15745</name>
</gene>
<organism evidence="1 2">
    <name type="scientific">Clostridium frigoris</name>
    <dbReference type="NCBI Taxonomy" id="205327"/>
    <lineage>
        <taxon>Bacteria</taxon>
        <taxon>Bacillati</taxon>
        <taxon>Bacillota</taxon>
        <taxon>Clostridia</taxon>
        <taxon>Eubacteriales</taxon>
        <taxon>Clostridiaceae</taxon>
        <taxon>Clostridium</taxon>
    </lineage>
</organism>
<dbReference type="RefSeq" id="WP_216150903.1">
    <property type="nucleotide sequence ID" value="NZ_JAHLDV010000050.1"/>
</dbReference>
<accession>A0ABS6BX46</accession>
<proteinExistence type="predicted"/>
<evidence type="ECO:0000313" key="2">
    <source>
        <dbReference type="Proteomes" id="UP000776252"/>
    </source>
</evidence>
<keyword evidence="2" id="KW-1185">Reference proteome</keyword>